<dbReference type="PANTHER" id="PTHR42801">
    <property type="entry name" value="THIOREDOXIN-DEPENDENT PEROXIDE REDUCTASE"/>
    <property type="match status" value="1"/>
</dbReference>
<dbReference type="CDD" id="cd03017">
    <property type="entry name" value="PRX_BCP"/>
    <property type="match status" value="1"/>
</dbReference>
<keyword evidence="4 18" id="KW-0575">Peroxidase</keyword>
<reference evidence="19" key="1">
    <citation type="submission" date="2011-02" db="EMBL/GenBank/DDBJ databases">
        <title>The complete genome of Planctomyces brasiliensis DSM 5305.</title>
        <authorList>
            <person name="Lucas S."/>
            <person name="Copeland A."/>
            <person name="Lapidus A."/>
            <person name="Bruce D."/>
            <person name="Goodwin L."/>
            <person name="Pitluck S."/>
            <person name="Kyrpides N."/>
            <person name="Mavromatis K."/>
            <person name="Pagani I."/>
            <person name="Ivanova N."/>
            <person name="Ovchinnikova G."/>
            <person name="Lu M."/>
            <person name="Detter J.C."/>
            <person name="Han C."/>
            <person name="Land M."/>
            <person name="Hauser L."/>
            <person name="Markowitz V."/>
            <person name="Cheng J.-F."/>
            <person name="Hugenholtz P."/>
            <person name="Woyke T."/>
            <person name="Wu D."/>
            <person name="Tindall B."/>
            <person name="Pomrenke H.G."/>
            <person name="Brambilla E."/>
            <person name="Klenk H.-P."/>
            <person name="Eisen J.A."/>
        </authorList>
    </citation>
    <scope>NUCLEOTIDE SEQUENCE [LARGE SCALE GENOMIC DNA]</scope>
    <source>
        <strain evidence="19">ATCC 49424 / DSM 5305 / JCM 21570 / NBRC 103401 / IFAM 1448</strain>
    </source>
</reference>
<gene>
    <name evidence="18" type="ordered locus">Plabr_1767</name>
</gene>
<evidence type="ECO:0000256" key="1">
    <source>
        <dbReference type="ARBA" id="ARBA00003330"/>
    </source>
</evidence>
<evidence type="ECO:0000256" key="4">
    <source>
        <dbReference type="ARBA" id="ARBA00022559"/>
    </source>
</evidence>
<evidence type="ECO:0000313" key="18">
    <source>
        <dbReference type="EMBL" id="ADY59377.1"/>
    </source>
</evidence>
<feature type="active site" description="Cysteine sulfenic acid (-SOH) intermediate; for peroxidase activity" evidence="16">
    <location>
        <position position="44"/>
    </location>
</feature>
<dbReference type="InterPro" id="IPR013766">
    <property type="entry name" value="Thioredoxin_domain"/>
</dbReference>
<feature type="domain" description="Thioredoxin" evidence="17">
    <location>
        <begin position="1"/>
        <end position="150"/>
    </location>
</feature>
<evidence type="ECO:0000256" key="16">
    <source>
        <dbReference type="PIRSR" id="PIRSR000239-1"/>
    </source>
</evidence>
<keyword evidence="5" id="KW-0049">Antioxidant</keyword>
<evidence type="ECO:0000256" key="9">
    <source>
        <dbReference type="ARBA" id="ARBA00023157"/>
    </source>
</evidence>
<protein>
    <recommendedName>
        <fullName evidence="3">thioredoxin-dependent peroxiredoxin</fullName>
        <ecNumber evidence="3">1.11.1.24</ecNumber>
    </recommendedName>
    <alternativeName>
        <fullName evidence="11">Thioredoxin peroxidase</fullName>
    </alternativeName>
    <alternativeName>
        <fullName evidence="13">Thioredoxin-dependent peroxiredoxin Bcp</fullName>
    </alternativeName>
</protein>
<dbReference type="InterPro" id="IPR036249">
    <property type="entry name" value="Thioredoxin-like_sf"/>
</dbReference>
<dbReference type="KEGG" id="pbs:Plabr_1767"/>
<dbReference type="EMBL" id="CP002546">
    <property type="protein sequence ID" value="ADY59377.1"/>
    <property type="molecule type" value="Genomic_DNA"/>
</dbReference>
<evidence type="ECO:0000256" key="11">
    <source>
        <dbReference type="ARBA" id="ARBA00032824"/>
    </source>
</evidence>
<dbReference type="InterPro" id="IPR024706">
    <property type="entry name" value="Peroxiredoxin_AhpC-typ"/>
</dbReference>
<dbReference type="OrthoDB" id="9812811at2"/>
<sequence>MNTGDPAPDFEATTSNGEAFRLSDHRDKNVVVLFFYPQDGTPVCTKEACAFRDFYEDFVSAGAVVVGISKNGEASHQRFAAKNRLPFPLISDTGNRLRKLFGVESSFAIFPGRATYVIDRQGIVRHQFNSQFQGEKHVDEALEMVRRLASEGPSQPAVS</sequence>
<proteinExistence type="inferred from homology"/>
<evidence type="ECO:0000313" key="19">
    <source>
        <dbReference type="Proteomes" id="UP000006860"/>
    </source>
</evidence>
<dbReference type="GO" id="GO:0008379">
    <property type="term" value="F:thioredoxin peroxidase activity"/>
    <property type="evidence" value="ECO:0007669"/>
    <property type="project" value="TreeGrafter"/>
</dbReference>
<evidence type="ECO:0000256" key="7">
    <source>
        <dbReference type="ARBA" id="ARBA00023002"/>
    </source>
</evidence>
<evidence type="ECO:0000256" key="2">
    <source>
        <dbReference type="ARBA" id="ARBA00011245"/>
    </source>
</evidence>
<accession>F0SFH0</accession>
<dbReference type="GO" id="GO:0009579">
    <property type="term" value="C:thylakoid"/>
    <property type="evidence" value="ECO:0007669"/>
    <property type="project" value="UniProtKB-SubCell"/>
</dbReference>
<dbReference type="GO" id="GO:0005737">
    <property type="term" value="C:cytoplasm"/>
    <property type="evidence" value="ECO:0007669"/>
    <property type="project" value="TreeGrafter"/>
</dbReference>
<dbReference type="RefSeq" id="WP_013628104.1">
    <property type="nucleotide sequence ID" value="NC_015174.1"/>
</dbReference>
<dbReference type="Gene3D" id="3.40.30.10">
    <property type="entry name" value="Glutaredoxin"/>
    <property type="match status" value="1"/>
</dbReference>
<evidence type="ECO:0000256" key="6">
    <source>
        <dbReference type="ARBA" id="ARBA00022946"/>
    </source>
</evidence>
<dbReference type="STRING" id="756272.Plabr_1767"/>
<dbReference type="PROSITE" id="PS51352">
    <property type="entry name" value="THIOREDOXIN_2"/>
    <property type="match status" value="1"/>
</dbReference>
<evidence type="ECO:0000256" key="5">
    <source>
        <dbReference type="ARBA" id="ARBA00022862"/>
    </source>
</evidence>
<dbReference type="Proteomes" id="UP000006860">
    <property type="component" value="Chromosome"/>
</dbReference>
<keyword evidence="6" id="KW-0809">Transit peptide</keyword>
<dbReference type="PANTHER" id="PTHR42801:SF4">
    <property type="entry name" value="AHPC_TSA FAMILY PROTEIN"/>
    <property type="match status" value="1"/>
</dbReference>
<dbReference type="SUPFAM" id="SSF52833">
    <property type="entry name" value="Thioredoxin-like"/>
    <property type="match status" value="1"/>
</dbReference>
<keyword evidence="8" id="KW-0793">Thylakoid</keyword>
<evidence type="ECO:0000256" key="3">
    <source>
        <dbReference type="ARBA" id="ARBA00013017"/>
    </source>
</evidence>
<comment type="subunit">
    <text evidence="2">Monomer.</text>
</comment>
<keyword evidence="10" id="KW-0676">Redox-active center</keyword>
<dbReference type="EC" id="1.11.1.24" evidence="3"/>
<keyword evidence="19" id="KW-1185">Reference proteome</keyword>
<evidence type="ECO:0000256" key="14">
    <source>
        <dbReference type="ARBA" id="ARBA00049091"/>
    </source>
</evidence>
<dbReference type="PIRSF" id="PIRSF000239">
    <property type="entry name" value="AHPC"/>
    <property type="match status" value="1"/>
</dbReference>
<name>F0SFH0_RUBBR</name>
<evidence type="ECO:0000259" key="17">
    <source>
        <dbReference type="PROSITE" id="PS51352"/>
    </source>
</evidence>
<evidence type="ECO:0000256" key="15">
    <source>
        <dbReference type="ARBA" id="ARBA00060385"/>
    </source>
</evidence>
<keyword evidence="9" id="KW-1015">Disulfide bond</keyword>
<dbReference type="Pfam" id="PF00578">
    <property type="entry name" value="AhpC-TSA"/>
    <property type="match status" value="1"/>
</dbReference>
<dbReference type="GO" id="GO:0045454">
    <property type="term" value="P:cell redox homeostasis"/>
    <property type="evidence" value="ECO:0007669"/>
    <property type="project" value="TreeGrafter"/>
</dbReference>
<dbReference type="InterPro" id="IPR000866">
    <property type="entry name" value="AhpC/TSA"/>
</dbReference>
<dbReference type="FunFam" id="3.40.30.10:FF:000122">
    <property type="entry name" value="Peroxiredoxin Q chloroplastic"/>
    <property type="match status" value="1"/>
</dbReference>
<comment type="subcellular location">
    <subcellularLocation>
        <location evidence="15">Thylakoid</location>
    </subcellularLocation>
</comment>
<comment type="catalytic activity">
    <reaction evidence="14">
        <text>a hydroperoxide + [thioredoxin]-dithiol = an alcohol + [thioredoxin]-disulfide + H2O</text>
        <dbReference type="Rhea" id="RHEA:62620"/>
        <dbReference type="Rhea" id="RHEA-COMP:10698"/>
        <dbReference type="Rhea" id="RHEA-COMP:10700"/>
        <dbReference type="ChEBI" id="CHEBI:15377"/>
        <dbReference type="ChEBI" id="CHEBI:29950"/>
        <dbReference type="ChEBI" id="CHEBI:30879"/>
        <dbReference type="ChEBI" id="CHEBI:35924"/>
        <dbReference type="ChEBI" id="CHEBI:50058"/>
        <dbReference type="EC" id="1.11.1.24"/>
    </reaction>
</comment>
<evidence type="ECO:0000256" key="12">
    <source>
        <dbReference type="ARBA" id="ARBA00038489"/>
    </source>
</evidence>
<dbReference type="AlphaFoldDB" id="F0SFH0"/>
<evidence type="ECO:0000256" key="8">
    <source>
        <dbReference type="ARBA" id="ARBA00023078"/>
    </source>
</evidence>
<evidence type="ECO:0000256" key="13">
    <source>
        <dbReference type="ARBA" id="ARBA00042639"/>
    </source>
</evidence>
<comment type="similarity">
    <text evidence="12">Belongs to the peroxiredoxin family. BCP/PrxQ subfamily.</text>
</comment>
<dbReference type="HOGENOM" id="CLU_042529_14_2_0"/>
<dbReference type="eggNOG" id="COG1225">
    <property type="taxonomic scope" value="Bacteria"/>
</dbReference>
<keyword evidence="7 18" id="KW-0560">Oxidoreductase</keyword>
<dbReference type="GO" id="GO:0034599">
    <property type="term" value="P:cellular response to oxidative stress"/>
    <property type="evidence" value="ECO:0007669"/>
    <property type="project" value="TreeGrafter"/>
</dbReference>
<comment type="function">
    <text evidence="1">Thiol-specific peroxidase that catalyzes the reduction of hydrogen peroxide and organic hydroperoxides to water and alcohols, respectively. Plays a role in cell protection against oxidative stress by detoxifying peroxides and as sensor of hydrogen peroxide-mediated signaling events.</text>
</comment>
<evidence type="ECO:0000256" key="10">
    <source>
        <dbReference type="ARBA" id="ARBA00023284"/>
    </source>
</evidence>
<dbReference type="InterPro" id="IPR050924">
    <property type="entry name" value="Peroxiredoxin_BCP/PrxQ"/>
</dbReference>
<organism evidence="18 19">
    <name type="scientific">Rubinisphaera brasiliensis (strain ATCC 49424 / DSM 5305 / JCM 21570 / IAM 15109 / NBRC 103401 / IFAM 1448)</name>
    <name type="common">Planctomyces brasiliensis</name>
    <dbReference type="NCBI Taxonomy" id="756272"/>
    <lineage>
        <taxon>Bacteria</taxon>
        <taxon>Pseudomonadati</taxon>
        <taxon>Planctomycetota</taxon>
        <taxon>Planctomycetia</taxon>
        <taxon>Planctomycetales</taxon>
        <taxon>Planctomycetaceae</taxon>
        <taxon>Rubinisphaera</taxon>
    </lineage>
</organism>